<dbReference type="InterPro" id="IPR006439">
    <property type="entry name" value="HAD-SF_hydro_IA"/>
</dbReference>
<dbReference type="InterPro" id="IPR041492">
    <property type="entry name" value="HAD_2"/>
</dbReference>
<sequence length="213" mass="22546">MDGTLVDTEPYWIAEEYALVEAAGGVWTEEDAHDLVGQDLRVSARMILDRTPVTGTVDEIVHLLLAGVVRRTREHMPWRPGARALLTELAQAQVPSALVTMSWAPLAEVLVEHLPEGTFTAVVTGDQVTRGKPHPDPYLEAAARLGVAPEQCIAVEDSPTGAASATAAGVPTLVVPHTVAVPQMTGARQLDSLAGVSAMDLVRLATGHLTVRG</sequence>
<protein>
    <submittedName>
        <fullName evidence="1">HAD family phosphatase</fullName>
    </submittedName>
</protein>
<dbReference type="InterPro" id="IPR023198">
    <property type="entry name" value="PGP-like_dom2"/>
</dbReference>
<reference evidence="1 2" key="1">
    <citation type="submission" date="2019-09" db="EMBL/GenBank/DDBJ databases">
        <title>Serinicoccus pratensis sp. nov., isolated from meadow soil.</title>
        <authorList>
            <person name="Zhang W."/>
        </authorList>
    </citation>
    <scope>NUCLEOTIDE SEQUENCE [LARGE SCALE GENOMIC DNA]</scope>
    <source>
        <strain evidence="1 2">W204</strain>
    </source>
</reference>
<dbReference type="KEGG" id="serw:FY030_08025"/>
<dbReference type="Pfam" id="PF13419">
    <property type="entry name" value="HAD_2"/>
    <property type="match status" value="1"/>
</dbReference>
<proteinExistence type="predicted"/>
<dbReference type="AlphaFoldDB" id="A0A5J6V819"/>
<dbReference type="Gene3D" id="1.10.150.240">
    <property type="entry name" value="Putative phosphatase, domain 2"/>
    <property type="match status" value="1"/>
</dbReference>
<accession>A0A5J6V819</accession>
<dbReference type="Proteomes" id="UP000326546">
    <property type="component" value="Chromosome"/>
</dbReference>
<evidence type="ECO:0000313" key="1">
    <source>
        <dbReference type="EMBL" id="QFG70220.1"/>
    </source>
</evidence>
<dbReference type="InterPro" id="IPR023214">
    <property type="entry name" value="HAD_sf"/>
</dbReference>
<dbReference type="SUPFAM" id="SSF56784">
    <property type="entry name" value="HAD-like"/>
    <property type="match status" value="1"/>
</dbReference>
<dbReference type="NCBIfam" id="TIGR01509">
    <property type="entry name" value="HAD-SF-IA-v3"/>
    <property type="match status" value="1"/>
</dbReference>
<dbReference type="PANTHER" id="PTHR18901:SF38">
    <property type="entry name" value="PSEUDOURIDINE-5'-PHOSPHATASE"/>
    <property type="match status" value="1"/>
</dbReference>
<organism evidence="1 2">
    <name type="scientific">Ornithinimicrobium pratense</name>
    <dbReference type="NCBI Taxonomy" id="2593973"/>
    <lineage>
        <taxon>Bacteria</taxon>
        <taxon>Bacillati</taxon>
        <taxon>Actinomycetota</taxon>
        <taxon>Actinomycetes</taxon>
        <taxon>Micrococcales</taxon>
        <taxon>Ornithinimicrobiaceae</taxon>
        <taxon>Ornithinimicrobium</taxon>
    </lineage>
</organism>
<dbReference type="InterPro" id="IPR036412">
    <property type="entry name" value="HAD-like_sf"/>
</dbReference>
<name>A0A5J6V819_9MICO</name>
<dbReference type="PANTHER" id="PTHR18901">
    <property type="entry name" value="2-DEOXYGLUCOSE-6-PHOSPHATE PHOSPHATASE 2"/>
    <property type="match status" value="1"/>
</dbReference>
<keyword evidence="2" id="KW-1185">Reference proteome</keyword>
<evidence type="ECO:0000313" key="2">
    <source>
        <dbReference type="Proteomes" id="UP000326546"/>
    </source>
</evidence>
<dbReference type="EMBL" id="CP044427">
    <property type="protein sequence ID" value="QFG70220.1"/>
    <property type="molecule type" value="Genomic_DNA"/>
</dbReference>
<dbReference type="OrthoDB" id="9797743at2"/>
<dbReference type="CDD" id="cd07505">
    <property type="entry name" value="HAD_BPGM-like"/>
    <property type="match status" value="1"/>
</dbReference>
<dbReference type="Gene3D" id="3.40.50.1000">
    <property type="entry name" value="HAD superfamily/HAD-like"/>
    <property type="match status" value="1"/>
</dbReference>
<gene>
    <name evidence="1" type="ORF">FY030_08025</name>
</gene>